<reference evidence="1" key="1">
    <citation type="submission" date="2022-06" db="EMBL/GenBank/DDBJ databases">
        <authorList>
            <person name="Berger JAMES D."/>
            <person name="Berger JAMES D."/>
        </authorList>
    </citation>
    <scope>NUCLEOTIDE SEQUENCE [LARGE SCALE GENOMIC DNA]</scope>
</reference>
<sequence>MSSIFNIFSLIIVNIIFSFLNTKTCCLVQSDSCEFLPYMEESCLLYALGKNEYVSKNDIQKFRSFKANLNTINEMRKLCKQTRSCIVRLTQCISPAFEDLKCEADSVLIKMCQNFNIQVKDQENSGKAICV</sequence>
<dbReference type="AlphaFoldDB" id="A0AA85F5U0"/>
<evidence type="ECO:0008006" key="3">
    <source>
        <dbReference type="Google" id="ProtNLM"/>
    </source>
</evidence>
<dbReference type="Proteomes" id="UP000050792">
    <property type="component" value="Unassembled WGS sequence"/>
</dbReference>
<organism evidence="1 2">
    <name type="scientific">Schistosoma rodhaini</name>
    <dbReference type="NCBI Taxonomy" id="6188"/>
    <lineage>
        <taxon>Eukaryota</taxon>
        <taxon>Metazoa</taxon>
        <taxon>Spiralia</taxon>
        <taxon>Lophotrochozoa</taxon>
        <taxon>Platyhelminthes</taxon>
        <taxon>Trematoda</taxon>
        <taxon>Digenea</taxon>
        <taxon>Strigeidida</taxon>
        <taxon>Schistosomatoidea</taxon>
        <taxon>Schistosomatidae</taxon>
        <taxon>Schistosoma</taxon>
    </lineage>
</organism>
<evidence type="ECO:0000313" key="1">
    <source>
        <dbReference type="Proteomes" id="UP000050792"/>
    </source>
</evidence>
<evidence type="ECO:0000313" key="2">
    <source>
        <dbReference type="WBParaSite" id="SRDH1_36420.1"/>
    </source>
</evidence>
<accession>A0AA85F5U0</accession>
<reference evidence="2" key="2">
    <citation type="submission" date="2023-11" db="UniProtKB">
        <authorList>
            <consortium name="WormBaseParasite"/>
        </authorList>
    </citation>
    <scope>IDENTIFICATION</scope>
</reference>
<proteinExistence type="predicted"/>
<name>A0AA85F5U0_9TREM</name>
<protein>
    <recommendedName>
        <fullName evidence="3">DUF19 domain-containing protein</fullName>
    </recommendedName>
</protein>
<keyword evidence="1" id="KW-1185">Reference proteome</keyword>
<dbReference type="WBParaSite" id="SRDH1_36420.1">
    <property type="protein sequence ID" value="SRDH1_36420.1"/>
    <property type="gene ID" value="SRDH1_36420"/>
</dbReference>